<keyword evidence="15" id="KW-0560">Oxidoreductase</keyword>
<keyword evidence="14 15" id="KW-0349">Heme</keyword>
<comment type="similarity">
    <text evidence="3 15">Belongs to the cytochrome P450 family.</text>
</comment>
<dbReference type="CDD" id="cd11043">
    <property type="entry name" value="CYP90-like"/>
    <property type="match status" value="1"/>
</dbReference>
<dbReference type="GO" id="GO:0016020">
    <property type="term" value="C:membrane"/>
    <property type="evidence" value="ECO:0007669"/>
    <property type="project" value="UniProtKB-SubCell"/>
</dbReference>
<gene>
    <name evidence="16" type="ORF">TIFTF001_011847</name>
</gene>
<keyword evidence="7 14" id="KW-0408">Iron</keyword>
<dbReference type="AlphaFoldDB" id="A0AA88AEY3"/>
<comment type="caution">
    <text evidence="16">The sequence shown here is derived from an EMBL/GenBank/DDBJ whole genome shotgun (WGS) entry which is preliminary data.</text>
</comment>
<evidence type="ECO:0000256" key="8">
    <source>
        <dbReference type="ARBA" id="ARBA00023136"/>
    </source>
</evidence>
<accession>A0AA88AEY3</accession>
<evidence type="ECO:0000256" key="15">
    <source>
        <dbReference type="RuleBase" id="RU000461"/>
    </source>
</evidence>
<evidence type="ECO:0000256" key="14">
    <source>
        <dbReference type="PIRSR" id="PIRSR602401-1"/>
    </source>
</evidence>
<dbReference type="InterPro" id="IPR017972">
    <property type="entry name" value="Cyt_P450_CS"/>
</dbReference>
<organism evidence="16 17">
    <name type="scientific">Ficus carica</name>
    <name type="common">Common fig</name>
    <dbReference type="NCBI Taxonomy" id="3494"/>
    <lineage>
        <taxon>Eukaryota</taxon>
        <taxon>Viridiplantae</taxon>
        <taxon>Streptophyta</taxon>
        <taxon>Embryophyta</taxon>
        <taxon>Tracheophyta</taxon>
        <taxon>Spermatophyta</taxon>
        <taxon>Magnoliopsida</taxon>
        <taxon>eudicotyledons</taxon>
        <taxon>Gunneridae</taxon>
        <taxon>Pentapetalae</taxon>
        <taxon>rosids</taxon>
        <taxon>fabids</taxon>
        <taxon>Rosales</taxon>
        <taxon>Moraceae</taxon>
        <taxon>Ficeae</taxon>
        <taxon>Ficus</taxon>
    </lineage>
</organism>
<dbReference type="EMBL" id="BTGU01000014">
    <property type="protein sequence ID" value="GMN42631.1"/>
    <property type="molecule type" value="Genomic_DNA"/>
</dbReference>
<dbReference type="GO" id="GO:0016132">
    <property type="term" value="P:brassinosteroid biosynthetic process"/>
    <property type="evidence" value="ECO:0007669"/>
    <property type="project" value="TreeGrafter"/>
</dbReference>
<evidence type="ECO:0000256" key="6">
    <source>
        <dbReference type="ARBA" id="ARBA00022989"/>
    </source>
</evidence>
<evidence type="ECO:0000256" key="9">
    <source>
        <dbReference type="ARBA" id="ARBA00037910"/>
    </source>
</evidence>
<evidence type="ECO:0000256" key="11">
    <source>
        <dbReference type="ARBA" id="ARBA00060577"/>
    </source>
</evidence>
<evidence type="ECO:0000256" key="3">
    <source>
        <dbReference type="ARBA" id="ARBA00010617"/>
    </source>
</evidence>
<dbReference type="FunFam" id="1.10.630.10:FF:000057">
    <property type="entry name" value="Cytochrome P450 724B1"/>
    <property type="match status" value="1"/>
</dbReference>
<keyword evidence="17" id="KW-1185">Reference proteome</keyword>
<dbReference type="SUPFAM" id="SSF48264">
    <property type="entry name" value="Cytochrome P450"/>
    <property type="match status" value="1"/>
</dbReference>
<keyword evidence="5 14" id="KW-0479">Metal-binding</keyword>
<dbReference type="GO" id="GO:0005506">
    <property type="term" value="F:iron ion binding"/>
    <property type="evidence" value="ECO:0007669"/>
    <property type="project" value="InterPro"/>
</dbReference>
<dbReference type="GO" id="GO:0016705">
    <property type="term" value="F:oxidoreductase activity, acting on paired donors, with incorporation or reduction of molecular oxygen"/>
    <property type="evidence" value="ECO:0007669"/>
    <property type="project" value="InterPro"/>
</dbReference>
<evidence type="ECO:0000256" key="13">
    <source>
        <dbReference type="ARBA" id="ARBA00077474"/>
    </source>
</evidence>
<evidence type="ECO:0000256" key="10">
    <source>
        <dbReference type="ARBA" id="ARBA00052777"/>
    </source>
</evidence>
<comment type="subcellular location">
    <subcellularLocation>
        <location evidence="1">Membrane</location>
        <topology evidence="1">Single-pass membrane protein</topology>
    </subcellularLocation>
</comment>
<feature type="binding site" description="axial binding residue" evidence="14">
    <location>
        <position position="331"/>
    </location>
    <ligand>
        <name>heme</name>
        <dbReference type="ChEBI" id="CHEBI:30413"/>
    </ligand>
    <ligandPart>
        <name>Fe</name>
        <dbReference type="ChEBI" id="CHEBI:18248"/>
    </ligandPart>
</feature>
<dbReference type="InterPro" id="IPR001128">
    <property type="entry name" value="Cyt_P450"/>
</dbReference>
<evidence type="ECO:0000256" key="5">
    <source>
        <dbReference type="ARBA" id="ARBA00022723"/>
    </source>
</evidence>
<keyword evidence="6" id="KW-1133">Transmembrane helix</keyword>
<evidence type="ECO:0000256" key="1">
    <source>
        <dbReference type="ARBA" id="ARBA00004167"/>
    </source>
</evidence>
<dbReference type="InterPro" id="IPR036396">
    <property type="entry name" value="Cyt_P450_sf"/>
</dbReference>
<comment type="pathway">
    <text evidence="2">Hormone biosynthesis.</text>
</comment>
<keyword evidence="4" id="KW-0812">Transmembrane</keyword>
<dbReference type="GO" id="GO:0020037">
    <property type="term" value="F:heme binding"/>
    <property type="evidence" value="ECO:0007669"/>
    <property type="project" value="InterPro"/>
</dbReference>
<dbReference type="PRINTS" id="PR00385">
    <property type="entry name" value="P450"/>
</dbReference>
<protein>
    <recommendedName>
        <fullName evidence="12">Cytochrome P450 724B1</fullName>
    </recommendedName>
    <alternativeName>
        <fullName evidence="13">(22S)-22-hydroxycampesterol synthase</fullName>
    </alternativeName>
</protein>
<comment type="pathway">
    <text evidence="9">Plant hormone biosynthesis; brassinosteroid biosynthesis.</text>
</comment>
<evidence type="ECO:0000313" key="17">
    <source>
        <dbReference type="Proteomes" id="UP001187192"/>
    </source>
</evidence>
<evidence type="ECO:0000256" key="12">
    <source>
        <dbReference type="ARBA" id="ARBA00067336"/>
    </source>
</evidence>
<dbReference type="Pfam" id="PF00067">
    <property type="entry name" value="p450"/>
    <property type="match status" value="1"/>
</dbReference>
<proteinExistence type="inferred from homology"/>
<sequence>MFILQNEEKLFQASYPKAMHGILGKYSLILVSGDLHRKLRNVVVSFVNSSKSSPKFLHCVEELSITMMESWNGLDQVAFFSQAKTFTMSIMVNHLLNIKPGEPRALEILEDFEMYMKGFISLPIYIPGTAYSKAIKARERLSTMVKKIMKERVKNKIKIKGLINKEGEDFLDMILAKQNLSEEEMVSVVLDILLGGYETTATLLSLIVYFLAHSPNTFQKLKEEQQAMRKNKEDGEPLNWEDYKKMEFTYHVICEALRCGNVVKFVHRKALQDVKFKGILIPSGWKVLPIFTGAHFDTFLHDKPHEFNPWRWTDEEMHKKVTPFGGGKRLCPGADLAKVVIGFFLHHLVLNYRWKIKADEVPLAYPYVEFRRGLMLEIEPARDALLEKN</sequence>
<dbReference type="PANTHER" id="PTHR24286">
    <property type="entry name" value="CYTOCHROME P450 26"/>
    <property type="match status" value="1"/>
</dbReference>
<dbReference type="Proteomes" id="UP001187192">
    <property type="component" value="Unassembled WGS sequence"/>
</dbReference>
<reference evidence="16" key="1">
    <citation type="submission" date="2023-07" db="EMBL/GenBank/DDBJ databases">
        <title>draft genome sequence of fig (Ficus carica).</title>
        <authorList>
            <person name="Takahashi T."/>
            <person name="Nishimura K."/>
        </authorList>
    </citation>
    <scope>NUCLEOTIDE SEQUENCE</scope>
</reference>
<dbReference type="InterPro" id="IPR002401">
    <property type="entry name" value="Cyt_P450_E_grp-I"/>
</dbReference>
<evidence type="ECO:0000256" key="7">
    <source>
        <dbReference type="ARBA" id="ARBA00023004"/>
    </source>
</evidence>
<dbReference type="PRINTS" id="PR00463">
    <property type="entry name" value="EP450I"/>
</dbReference>
<dbReference type="GO" id="GO:0016125">
    <property type="term" value="P:sterol metabolic process"/>
    <property type="evidence" value="ECO:0007669"/>
    <property type="project" value="TreeGrafter"/>
</dbReference>
<dbReference type="PANTHER" id="PTHR24286:SF159">
    <property type="entry name" value="CYTOCHROME P450, FAMILY 724, SUBFAMILY A, POLYPEPTIDE 1"/>
    <property type="match status" value="1"/>
</dbReference>
<name>A0AA88AEY3_FICCA</name>
<comment type="catalytic activity">
    <reaction evidence="10">
        <text>campesterol + reduced [NADPH--hemoprotein reductase] + O2 = (22S)-22-hydroxycampesterol + oxidized [NADPH--hemoprotein reductase] + H2O + H(+)</text>
        <dbReference type="Rhea" id="RHEA:69835"/>
        <dbReference type="Rhea" id="RHEA-COMP:11964"/>
        <dbReference type="Rhea" id="RHEA-COMP:11965"/>
        <dbReference type="ChEBI" id="CHEBI:15377"/>
        <dbReference type="ChEBI" id="CHEBI:15378"/>
        <dbReference type="ChEBI" id="CHEBI:15379"/>
        <dbReference type="ChEBI" id="CHEBI:28623"/>
        <dbReference type="ChEBI" id="CHEBI:57618"/>
        <dbReference type="ChEBI" id="CHEBI:58210"/>
        <dbReference type="ChEBI" id="CHEBI:72331"/>
    </reaction>
    <physiologicalReaction direction="left-to-right" evidence="10">
        <dbReference type="Rhea" id="RHEA:69836"/>
    </physiologicalReaction>
</comment>
<keyword evidence="8" id="KW-0472">Membrane</keyword>
<keyword evidence="15" id="KW-0503">Monooxygenase</keyword>
<evidence type="ECO:0000256" key="4">
    <source>
        <dbReference type="ARBA" id="ARBA00022692"/>
    </source>
</evidence>
<dbReference type="GO" id="GO:0004497">
    <property type="term" value="F:monooxygenase activity"/>
    <property type="evidence" value="ECO:0007669"/>
    <property type="project" value="UniProtKB-KW"/>
</dbReference>
<evidence type="ECO:0000256" key="2">
    <source>
        <dbReference type="ARBA" id="ARBA00004972"/>
    </source>
</evidence>
<dbReference type="GO" id="GO:0010268">
    <property type="term" value="P:brassinosteroid homeostasis"/>
    <property type="evidence" value="ECO:0007669"/>
    <property type="project" value="TreeGrafter"/>
</dbReference>
<dbReference type="Gene3D" id="1.10.630.10">
    <property type="entry name" value="Cytochrome P450"/>
    <property type="match status" value="1"/>
</dbReference>
<dbReference type="PROSITE" id="PS00086">
    <property type="entry name" value="CYTOCHROME_P450"/>
    <property type="match status" value="1"/>
</dbReference>
<comment type="cofactor">
    <cofactor evidence="14">
        <name>heme</name>
        <dbReference type="ChEBI" id="CHEBI:30413"/>
    </cofactor>
</comment>
<evidence type="ECO:0000313" key="16">
    <source>
        <dbReference type="EMBL" id="GMN42631.1"/>
    </source>
</evidence>
<comment type="pathway">
    <text evidence="11">Steroid biosynthesis.</text>
</comment>